<name>M4B4K5_HYAAE</name>
<sequence>MAFVLQRLPEAKIPLQDRWKIYCRLPPAANMLLVFLELLRVFDSDCLVDHHEASSSAKHG</sequence>
<evidence type="ECO:0000313" key="1">
    <source>
        <dbReference type="EnsemblProtists" id="HpaP801204"/>
    </source>
</evidence>
<dbReference type="EMBL" id="JH598253">
    <property type="status" value="NOT_ANNOTATED_CDS"/>
    <property type="molecule type" value="Genomic_DNA"/>
</dbReference>
<dbReference type="EnsemblProtists" id="HpaT801204">
    <property type="protein sequence ID" value="HpaP801204"/>
    <property type="gene ID" value="HpaG801204"/>
</dbReference>
<accession>M4B4K5</accession>
<dbReference type="Proteomes" id="UP000011713">
    <property type="component" value="Unassembled WGS sequence"/>
</dbReference>
<evidence type="ECO:0000313" key="2">
    <source>
        <dbReference type="Proteomes" id="UP000011713"/>
    </source>
</evidence>
<reference evidence="2" key="1">
    <citation type="journal article" date="2010" name="Science">
        <title>Signatures of adaptation to obligate biotrophy in the Hyaloperonospora arabidopsidis genome.</title>
        <authorList>
            <person name="Baxter L."/>
            <person name="Tripathy S."/>
            <person name="Ishaque N."/>
            <person name="Boot N."/>
            <person name="Cabral A."/>
            <person name="Kemen E."/>
            <person name="Thines M."/>
            <person name="Ah-Fong A."/>
            <person name="Anderson R."/>
            <person name="Badejoko W."/>
            <person name="Bittner-Eddy P."/>
            <person name="Boore J.L."/>
            <person name="Chibucos M.C."/>
            <person name="Coates M."/>
            <person name="Dehal P."/>
            <person name="Delehaunty K."/>
            <person name="Dong S."/>
            <person name="Downton P."/>
            <person name="Dumas B."/>
            <person name="Fabro G."/>
            <person name="Fronick C."/>
            <person name="Fuerstenberg S.I."/>
            <person name="Fulton L."/>
            <person name="Gaulin E."/>
            <person name="Govers F."/>
            <person name="Hughes L."/>
            <person name="Humphray S."/>
            <person name="Jiang R.H."/>
            <person name="Judelson H."/>
            <person name="Kamoun S."/>
            <person name="Kyung K."/>
            <person name="Meijer H."/>
            <person name="Minx P."/>
            <person name="Morris P."/>
            <person name="Nelson J."/>
            <person name="Phuntumart V."/>
            <person name="Qutob D."/>
            <person name="Rehmany A."/>
            <person name="Rougon-Cardoso A."/>
            <person name="Ryden P."/>
            <person name="Torto-Alalibo T."/>
            <person name="Studholme D."/>
            <person name="Wang Y."/>
            <person name="Win J."/>
            <person name="Wood J."/>
            <person name="Clifton S.W."/>
            <person name="Rogers J."/>
            <person name="Van den Ackerveken G."/>
            <person name="Jones J.D."/>
            <person name="McDowell J.M."/>
            <person name="Beynon J."/>
            <person name="Tyler B.M."/>
        </authorList>
    </citation>
    <scope>NUCLEOTIDE SEQUENCE [LARGE SCALE GENOMIC DNA]</scope>
    <source>
        <strain evidence="2">Emoy2</strain>
    </source>
</reference>
<organism evidence="1 2">
    <name type="scientific">Hyaloperonospora arabidopsidis (strain Emoy2)</name>
    <name type="common">Downy mildew agent</name>
    <name type="synonym">Peronospora arabidopsidis</name>
    <dbReference type="NCBI Taxonomy" id="559515"/>
    <lineage>
        <taxon>Eukaryota</taxon>
        <taxon>Sar</taxon>
        <taxon>Stramenopiles</taxon>
        <taxon>Oomycota</taxon>
        <taxon>Peronosporomycetes</taxon>
        <taxon>Peronosporales</taxon>
        <taxon>Peronosporaceae</taxon>
        <taxon>Hyaloperonospora</taxon>
    </lineage>
</organism>
<keyword evidence="2" id="KW-1185">Reference proteome</keyword>
<reference evidence="1" key="2">
    <citation type="submission" date="2015-06" db="UniProtKB">
        <authorList>
            <consortium name="EnsemblProtists"/>
        </authorList>
    </citation>
    <scope>IDENTIFICATION</scope>
    <source>
        <strain evidence="1">Emoy2</strain>
    </source>
</reference>
<dbReference type="InParanoid" id="M4B4K5"/>
<dbReference type="AlphaFoldDB" id="M4B4K5"/>
<protein>
    <submittedName>
        <fullName evidence="1">Uncharacterized protein</fullName>
    </submittedName>
</protein>
<dbReference type="VEuPathDB" id="FungiDB:HpaG801204"/>
<proteinExistence type="predicted"/>
<dbReference type="HOGENOM" id="CLU_2946580_0_0_1"/>